<dbReference type="Pfam" id="PF06463">
    <property type="entry name" value="Mob_synth_C"/>
    <property type="match status" value="1"/>
</dbReference>
<comment type="subunit">
    <text evidence="12">Monomer and homodimer.</text>
</comment>
<dbReference type="Pfam" id="PF04055">
    <property type="entry name" value="Radical_SAM"/>
    <property type="match status" value="1"/>
</dbReference>
<dbReference type="CDD" id="cd01335">
    <property type="entry name" value="Radical_SAM"/>
    <property type="match status" value="1"/>
</dbReference>
<comment type="function">
    <text evidence="12">Catalyzes the cyclization of GTP to (8S)-3',8-cyclo-7,8-dihydroguanosine 5'-triphosphate.</text>
</comment>
<reference evidence="15 16" key="1">
    <citation type="submission" date="2019-09" db="EMBL/GenBank/DDBJ databases">
        <title>Whole-genome sequence of the purple sulfur bacterium Thiohalocapsa marina DSM 19078.</title>
        <authorList>
            <person name="Kyndt J.A."/>
            <person name="Meyer T.E."/>
        </authorList>
    </citation>
    <scope>NUCLEOTIDE SEQUENCE [LARGE SCALE GENOMIC DNA]</scope>
    <source>
        <strain evidence="15 16">DSM 19078</strain>
    </source>
</reference>
<evidence type="ECO:0000256" key="5">
    <source>
        <dbReference type="ARBA" id="ARBA00022741"/>
    </source>
</evidence>
<feature type="binding site" evidence="12">
    <location>
        <position position="151"/>
    </location>
    <ligand>
        <name>S-adenosyl-L-methionine</name>
        <dbReference type="ChEBI" id="CHEBI:59789"/>
    </ligand>
</feature>
<proteinExistence type="inferred from homology"/>
<evidence type="ECO:0000256" key="1">
    <source>
        <dbReference type="ARBA" id="ARBA00012167"/>
    </source>
</evidence>
<dbReference type="InterPro" id="IPR010505">
    <property type="entry name" value="MoaA_twitch"/>
</dbReference>
<feature type="binding site" evidence="12">
    <location>
        <position position="188"/>
    </location>
    <ligand>
        <name>GTP</name>
        <dbReference type="ChEBI" id="CHEBI:37565"/>
    </ligand>
</feature>
<feature type="binding site" evidence="12">
    <location>
        <position position="286"/>
    </location>
    <ligand>
        <name>[4Fe-4S] cluster</name>
        <dbReference type="ChEBI" id="CHEBI:49883"/>
        <label>2</label>
        <note>4Fe-4S-substrate</note>
    </ligand>
</feature>
<feature type="binding site" evidence="12">
    <location>
        <position position="289"/>
    </location>
    <ligand>
        <name>[4Fe-4S] cluster</name>
        <dbReference type="ChEBI" id="CHEBI:49883"/>
        <label>2</label>
        <note>4Fe-4S-substrate</note>
    </ligand>
</feature>
<comment type="similarity">
    <text evidence="12">Belongs to the radical SAM superfamily. MoaA family.</text>
</comment>
<dbReference type="RefSeq" id="WP_150094610.1">
    <property type="nucleotide sequence ID" value="NZ_VWXX01000039.1"/>
</dbReference>
<dbReference type="SFLD" id="SFLDG01386">
    <property type="entry name" value="main_SPASM_domain-containing"/>
    <property type="match status" value="1"/>
</dbReference>
<dbReference type="InterPro" id="IPR040064">
    <property type="entry name" value="MoaA-like"/>
</dbReference>
<dbReference type="InterPro" id="IPR007197">
    <property type="entry name" value="rSAM"/>
</dbReference>
<dbReference type="UniPathway" id="UPA00344"/>
<dbReference type="PROSITE" id="PS51918">
    <property type="entry name" value="RADICAL_SAM"/>
    <property type="match status" value="1"/>
</dbReference>
<dbReference type="InterPro" id="IPR013483">
    <property type="entry name" value="MoaA"/>
</dbReference>
<feature type="binding site" evidence="12">
    <location>
        <position position="47"/>
    </location>
    <ligand>
        <name>GTP</name>
        <dbReference type="ChEBI" id="CHEBI:37565"/>
    </ligand>
</feature>
<feature type="binding site" evidence="12">
    <location>
        <position position="303"/>
    </location>
    <ligand>
        <name>[4Fe-4S] cluster</name>
        <dbReference type="ChEBI" id="CHEBI:49883"/>
        <label>2</label>
        <note>4Fe-4S-substrate</note>
    </ligand>
</feature>
<evidence type="ECO:0000256" key="4">
    <source>
        <dbReference type="ARBA" id="ARBA00022723"/>
    </source>
</evidence>
<dbReference type="GO" id="GO:0046872">
    <property type="term" value="F:metal ion binding"/>
    <property type="evidence" value="ECO:0007669"/>
    <property type="project" value="UniProtKB-KW"/>
</dbReference>
<dbReference type="NCBIfam" id="TIGR02666">
    <property type="entry name" value="moaA"/>
    <property type="match status" value="1"/>
</dbReference>
<organism evidence="15 16">
    <name type="scientific">Thiohalocapsa marina</name>
    <dbReference type="NCBI Taxonomy" id="424902"/>
    <lineage>
        <taxon>Bacteria</taxon>
        <taxon>Pseudomonadati</taxon>
        <taxon>Pseudomonadota</taxon>
        <taxon>Gammaproteobacteria</taxon>
        <taxon>Chromatiales</taxon>
        <taxon>Chromatiaceae</taxon>
        <taxon>Thiohalocapsa</taxon>
    </lineage>
</organism>
<dbReference type="HAMAP" id="MF_01225_B">
    <property type="entry name" value="MoaA_B"/>
    <property type="match status" value="1"/>
</dbReference>
<keyword evidence="6 12" id="KW-0408">Iron</keyword>
<dbReference type="GO" id="GO:1904047">
    <property type="term" value="F:S-adenosyl-L-methionine binding"/>
    <property type="evidence" value="ECO:0007669"/>
    <property type="project" value="UniProtKB-UniRule"/>
</dbReference>
<keyword evidence="3 12" id="KW-0949">S-adenosyl-L-methionine</keyword>
<feature type="compositionally biased region" description="Polar residues" evidence="13">
    <location>
        <begin position="1"/>
        <end position="10"/>
    </location>
</feature>
<dbReference type="InterPro" id="IPR006638">
    <property type="entry name" value="Elp3/MiaA/NifB-like_rSAM"/>
</dbReference>
<feature type="binding site" evidence="12">
    <location>
        <position position="127"/>
    </location>
    <ligand>
        <name>GTP</name>
        <dbReference type="ChEBI" id="CHEBI:37565"/>
    </ligand>
</feature>
<feature type="binding site" evidence="12">
    <location>
        <position position="60"/>
    </location>
    <ligand>
        <name>S-adenosyl-L-methionine</name>
        <dbReference type="ChEBI" id="CHEBI:59789"/>
    </ligand>
</feature>
<dbReference type="CDD" id="cd21117">
    <property type="entry name" value="Twitch_MoaA"/>
    <property type="match status" value="1"/>
</dbReference>
<evidence type="ECO:0000256" key="13">
    <source>
        <dbReference type="SAM" id="MobiDB-lite"/>
    </source>
</evidence>
<dbReference type="GO" id="GO:0005525">
    <property type="term" value="F:GTP binding"/>
    <property type="evidence" value="ECO:0007669"/>
    <property type="project" value="UniProtKB-UniRule"/>
</dbReference>
<dbReference type="OrthoDB" id="9763993at2"/>
<name>A0A5M8FE41_9GAMM</name>
<feature type="binding site" evidence="12">
    <location>
        <position position="100"/>
    </location>
    <ligand>
        <name>S-adenosyl-L-methionine</name>
        <dbReference type="ChEBI" id="CHEBI:59789"/>
    </ligand>
</feature>
<evidence type="ECO:0000256" key="9">
    <source>
        <dbReference type="ARBA" id="ARBA00023150"/>
    </source>
</evidence>
<dbReference type="AlphaFoldDB" id="A0A5M8FE41"/>
<comment type="pathway">
    <text evidence="12">Cofactor biosynthesis; molybdopterin biosynthesis.</text>
</comment>
<comment type="catalytic activity">
    <reaction evidence="11 12">
        <text>GTP + AH2 + S-adenosyl-L-methionine = (8S)-3',8-cyclo-7,8-dihydroguanosine 5'-triphosphate + 5'-deoxyadenosine + L-methionine + A + H(+)</text>
        <dbReference type="Rhea" id="RHEA:49576"/>
        <dbReference type="ChEBI" id="CHEBI:13193"/>
        <dbReference type="ChEBI" id="CHEBI:15378"/>
        <dbReference type="ChEBI" id="CHEBI:17319"/>
        <dbReference type="ChEBI" id="CHEBI:17499"/>
        <dbReference type="ChEBI" id="CHEBI:37565"/>
        <dbReference type="ChEBI" id="CHEBI:57844"/>
        <dbReference type="ChEBI" id="CHEBI:59789"/>
        <dbReference type="ChEBI" id="CHEBI:131766"/>
        <dbReference type="EC" id="4.1.99.22"/>
    </reaction>
</comment>
<dbReference type="InterPro" id="IPR000385">
    <property type="entry name" value="MoaA_NifB_PqqE_Fe-S-bd_CS"/>
</dbReference>
<dbReference type="GO" id="GO:0061799">
    <property type="term" value="F:cyclic pyranopterin monophosphate synthase activity"/>
    <property type="evidence" value="ECO:0007669"/>
    <property type="project" value="TreeGrafter"/>
</dbReference>
<keyword evidence="8 12" id="KW-0342">GTP-binding</keyword>
<dbReference type="PANTHER" id="PTHR22960:SF0">
    <property type="entry name" value="MOLYBDENUM COFACTOR BIOSYNTHESIS PROTEIN 1"/>
    <property type="match status" value="1"/>
</dbReference>
<dbReference type="Proteomes" id="UP000322981">
    <property type="component" value="Unassembled WGS sequence"/>
</dbReference>
<dbReference type="PANTHER" id="PTHR22960">
    <property type="entry name" value="MOLYBDOPTERIN COFACTOR SYNTHESIS PROTEIN A"/>
    <property type="match status" value="1"/>
</dbReference>
<gene>
    <name evidence="12 15" type="primary">moaA</name>
    <name evidence="15" type="ORF">F2Q65_17055</name>
</gene>
<feature type="region of interest" description="Disordered" evidence="13">
    <location>
        <begin position="1"/>
        <end position="33"/>
    </location>
</feature>
<dbReference type="SMART" id="SM00729">
    <property type="entry name" value="Elp3"/>
    <property type="match status" value="1"/>
</dbReference>
<evidence type="ECO:0000256" key="7">
    <source>
        <dbReference type="ARBA" id="ARBA00023014"/>
    </source>
</evidence>
<sequence>MKGPASQTARPLQASPDTPPWHGGEGESSAGPSALVDRFGRRITYLRLSLTDRCNFRCVYCMAEDQRFTPREQVLSLDELAELAAVFVALGVRKIRLTGGEPLVRPGAVDLMRRITALPGLMELVITTNGARLPELARDIRAAGVRRINISLDSLRPERFRAMTRNGDLARVLQGIDAALAAGFERIKLNVVVLKGRNHDEVLDLVRFAMDRGINISFIEEMPLGVIGDHDRAEAFYPSERIRAELAAAMTLVPTTESTGGPARYYRIPGSETRVGFISPHSHNFCGDCNRVRVTAEGLLLLCLGQEHSLDLRAVMRAHPGDTTRLRDAIVDAMQIKPEGHSFDLQAKPVIFRTMNKTGG</sequence>
<feature type="binding site" evidence="12">
    <location>
        <position position="61"/>
    </location>
    <ligand>
        <name>[4Fe-4S] cluster</name>
        <dbReference type="ChEBI" id="CHEBI:49883"/>
        <label>1</label>
        <note>4Fe-4S-S-AdoMet</note>
    </ligand>
</feature>
<dbReference type="Gene3D" id="3.20.20.70">
    <property type="entry name" value="Aldolase class I"/>
    <property type="match status" value="1"/>
</dbReference>
<dbReference type="InterPro" id="IPR013785">
    <property type="entry name" value="Aldolase_TIM"/>
</dbReference>
<feature type="domain" description="Radical SAM core" evidence="14">
    <location>
        <begin position="38"/>
        <end position="262"/>
    </location>
</feature>
<dbReference type="InterPro" id="IPR050105">
    <property type="entry name" value="MoCo_biosynth_MoaA/MoaC"/>
</dbReference>
<keyword evidence="5 12" id="KW-0547">Nucleotide-binding</keyword>
<feature type="binding site" evidence="12">
    <location>
        <position position="58"/>
    </location>
    <ligand>
        <name>[4Fe-4S] cluster</name>
        <dbReference type="ChEBI" id="CHEBI:49883"/>
        <label>1</label>
        <note>4Fe-4S-S-AdoMet</note>
    </ligand>
</feature>
<protein>
    <recommendedName>
        <fullName evidence="1 12">GTP 3',8-cyclase</fullName>
        <ecNumber evidence="1 12">4.1.99.22</ecNumber>
    </recommendedName>
    <alternativeName>
        <fullName evidence="12">Molybdenum cofactor biosynthesis protein A</fullName>
    </alternativeName>
</protein>
<dbReference type="SFLD" id="SFLDG01067">
    <property type="entry name" value="SPASM/twitch_domain_containing"/>
    <property type="match status" value="1"/>
</dbReference>
<evidence type="ECO:0000259" key="14">
    <source>
        <dbReference type="PROSITE" id="PS51918"/>
    </source>
</evidence>
<evidence type="ECO:0000313" key="15">
    <source>
        <dbReference type="EMBL" id="KAA6182919.1"/>
    </source>
</evidence>
<keyword evidence="4 12" id="KW-0479">Metal-binding</keyword>
<dbReference type="PROSITE" id="PS01305">
    <property type="entry name" value="MOAA_NIFB_PQQE"/>
    <property type="match status" value="1"/>
</dbReference>
<dbReference type="SUPFAM" id="SSF102114">
    <property type="entry name" value="Radical SAM enzymes"/>
    <property type="match status" value="1"/>
</dbReference>
<feature type="binding site" evidence="12">
    <location>
        <position position="54"/>
    </location>
    <ligand>
        <name>[4Fe-4S] cluster</name>
        <dbReference type="ChEBI" id="CHEBI:49883"/>
        <label>1</label>
        <note>4Fe-4S-S-AdoMet</note>
    </ligand>
</feature>
<dbReference type="SFLD" id="SFLDS00029">
    <property type="entry name" value="Radical_SAM"/>
    <property type="match status" value="1"/>
</dbReference>
<comment type="caution">
    <text evidence="15">The sequence shown here is derived from an EMBL/GenBank/DDBJ whole genome shotgun (WGS) entry which is preliminary data.</text>
</comment>
<evidence type="ECO:0000256" key="2">
    <source>
        <dbReference type="ARBA" id="ARBA00022485"/>
    </source>
</evidence>
<keyword evidence="7 12" id="KW-0411">Iron-sulfur</keyword>
<keyword evidence="10 12" id="KW-0456">Lyase</keyword>
<evidence type="ECO:0000256" key="6">
    <source>
        <dbReference type="ARBA" id="ARBA00023004"/>
    </source>
</evidence>
<evidence type="ECO:0000256" key="12">
    <source>
        <dbReference type="HAMAP-Rule" id="MF_01225"/>
    </source>
</evidence>
<accession>A0A5M8FE41</accession>
<evidence type="ECO:0000256" key="11">
    <source>
        <dbReference type="ARBA" id="ARBA00048697"/>
    </source>
</evidence>
<dbReference type="GO" id="GO:0006777">
    <property type="term" value="P:Mo-molybdopterin cofactor biosynthetic process"/>
    <property type="evidence" value="ECO:0007669"/>
    <property type="project" value="UniProtKB-UniRule"/>
</dbReference>
<feature type="binding site" evidence="12">
    <location>
        <begin position="291"/>
        <end position="293"/>
    </location>
    <ligand>
        <name>GTP</name>
        <dbReference type="ChEBI" id="CHEBI:37565"/>
    </ligand>
</feature>
<dbReference type="EMBL" id="VWXX01000039">
    <property type="protein sequence ID" value="KAA6182919.1"/>
    <property type="molecule type" value="Genomic_DNA"/>
</dbReference>
<dbReference type="SFLD" id="SFLDG01383">
    <property type="entry name" value="cyclic_pyranopterin_phosphate"/>
    <property type="match status" value="1"/>
</dbReference>
<keyword evidence="16" id="KW-1185">Reference proteome</keyword>
<feature type="binding site" evidence="12">
    <location>
        <position position="96"/>
    </location>
    <ligand>
        <name>GTP</name>
        <dbReference type="ChEBI" id="CHEBI:37565"/>
    </ligand>
</feature>
<comment type="cofactor">
    <cofactor evidence="12">
        <name>[4Fe-4S] cluster</name>
        <dbReference type="ChEBI" id="CHEBI:49883"/>
    </cofactor>
    <text evidence="12">Binds 2 [4Fe-4S] clusters. Binds 1 [4Fe-4S] cluster coordinated with 3 cysteines and an exchangeable S-adenosyl-L-methionine and 1 [4Fe-4S] cluster coordinated with 3 cysteines and the GTP-derived substrate.</text>
</comment>
<dbReference type="GO" id="GO:0051539">
    <property type="term" value="F:4 iron, 4 sulfur cluster binding"/>
    <property type="evidence" value="ECO:0007669"/>
    <property type="project" value="UniProtKB-UniRule"/>
</dbReference>
<evidence type="ECO:0000256" key="10">
    <source>
        <dbReference type="ARBA" id="ARBA00023239"/>
    </source>
</evidence>
<evidence type="ECO:0000256" key="8">
    <source>
        <dbReference type="ARBA" id="ARBA00023134"/>
    </source>
</evidence>
<dbReference type="InterPro" id="IPR058240">
    <property type="entry name" value="rSAM_sf"/>
</dbReference>
<keyword evidence="2 12" id="KW-0004">4Fe-4S</keyword>
<evidence type="ECO:0000313" key="16">
    <source>
        <dbReference type="Proteomes" id="UP000322981"/>
    </source>
</evidence>
<dbReference type="EC" id="4.1.99.22" evidence="1 12"/>
<feature type="binding site" evidence="12">
    <location>
        <position position="222"/>
    </location>
    <ligand>
        <name>S-adenosyl-L-methionine</name>
        <dbReference type="ChEBI" id="CHEBI:59789"/>
    </ligand>
</feature>
<dbReference type="GO" id="GO:0061798">
    <property type="term" value="F:GTP 3',8'-cyclase activity"/>
    <property type="evidence" value="ECO:0007669"/>
    <property type="project" value="UniProtKB-UniRule"/>
</dbReference>
<keyword evidence="9 12" id="KW-0501">Molybdenum cofactor biosynthesis</keyword>
<evidence type="ECO:0000256" key="3">
    <source>
        <dbReference type="ARBA" id="ARBA00022691"/>
    </source>
</evidence>